<proteinExistence type="predicted"/>
<evidence type="ECO:0000313" key="2">
    <source>
        <dbReference type="EMBL" id="TEY38730.1"/>
    </source>
</evidence>
<dbReference type="Proteomes" id="UP000297299">
    <property type="component" value="Unassembled WGS sequence"/>
</dbReference>
<evidence type="ECO:0000313" key="3">
    <source>
        <dbReference type="Proteomes" id="UP000297299"/>
    </source>
</evidence>
<name>A0A4Y8CMQ6_9HELO</name>
<organism evidence="2 3">
    <name type="scientific">Botryotinia calthae</name>
    <dbReference type="NCBI Taxonomy" id="38488"/>
    <lineage>
        <taxon>Eukaryota</taxon>
        <taxon>Fungi</taxon>
        <taxon>Dikarya</taxon>
        <taxon>Ascomycota</taxon>
        <taxon>Pezizomycotina</taxon>
        <taxon>Leotiomycetes</taxon>
        <taxon>Helotiales</taxon>
        <taxon>Sclerotiniaceae</taxon>
        <taxon>Botryotinia</taxon>
    </lineage>
</organism>
<accession>A0A4Y8CMQ6</accession>
<gene>
    <name evidence="2" type="ORF">BOTCAL_0480g00060</name>
</gene>
<dbReference type="AlphaFoldDB" id="A0A4Y8CMQ6"/>
<evidence type="ECO:0000256" key="1">
    <source>
        <dbReference type="SAM" id="MobiDB-lite"/>
    </source>
</evidence>
<comment type="caution">
    <text evidence="2">The sequence shown here is derived from an EMBL/GenBank/DDBJ whole genome shotgun (WGS) entry which is preliminary data.</text>
</comment>
<protein>
    <submittedName>
        <fullName evidence="2">Uncharacterized protein</fullName>
    </submittedName>
</protein>
<feature type="region of interest" description="Disordered" evidence="1">
    <location>
        <begin position="92"/>
        <end position="114"/>
    </location>
</feature>
<keyword evidence="3" id="KW-1185">Reference proteome</keyword>
<reference evidence="2 3" key="1">
    <citation type="submission" date="2017-11" db="EMBL/GenBank/DDBJ databases">
        <title>Comparative genomics of Botrytis spp.</title>
        <authorList>
            <person name="Valero-Jimenez C.A."/>
            <person name="Tapia P."/>
            <person name="Veloso J."/>
            <person name="Silva-Moreno E."/>
            <person name="Staats M."/>
            <person name="Valdes J.H."/>
            <person name="Van Kan J.A.L."/>
        </authorList>
    </citation>
    <scope>NUCLEOTIDE SEQUENCE [LARGE SCALE GENOMIC DNA]</scope>
    <source>
        <strain evidence="2 3">MUCL2830</strain>
    </source>
</reference>
<dbReference type="EMBL" id="PHWZ01000479">
    <property type="protein sequence ID" value="TEY38730.1"/>
    <property type="molecule type" value="Genomic_DNA"/>
</dbReference>
<sequence length="165" mass="16903">MYDMQGLWKLIENTVWGNEKCVEGSTTTTDRSFPSGAKNTVVYSSAAGSQLGLISGSSRKWGPLYSSANATTTVKSGYLAPTGSLTITSVTKSTSSSVNGGSGAKNTSSASTSMGTTATMASASSTSIRSAIITQFNGAVSCVQEAWWMVALTAAVGSLLAWESP</sequence>